<gene>
    <name evidence="1" type="ORF">S01H4_44439</name>
</gene>
<protein>
    <submittedName>
        <fullName evidence="1">Uncharacterized protein</fullName>
    </submittedName>
</protein>
<proteinExistence type="predicted"/>
<comment type="caution">
    <text evidence="1">The sequence shown here is derived from an EMBL/GenBank/DDBJ whole genome shotgun (WGS) entry which is preliminary data.</text>
</comment>
<reference evidence="1" key="1">
    <citation type="journal article" date="2014" name="Front. Microbiol.">
        <title>High frequency of phylogenetically diverse reductive dehalogenase-homologous genes in deep subseafloor sedimentary metagenomes.</title>
        <authorList>
            <person name="Kawai M."/>
            <person name="Futagami T."/>
            <person name="Toyoda A."/>
            <person name="Takaki Y."/>
            <person name="Nishi S."/>
            <person name="Hori S."/>
            <person name="Arai W."/>
            <person name="Tsubouchi T."/>
            <person name="Morono Y."/>
            <person name="Uchiyama I."/>
            <person name="Ito T."/>
            <person name="Fujiyama A."/>
            <person name="Inagaki F."/>
            <person name="Takami H."/>
        </authorList>
    </citation>
    <scope>NUCLEOTIDE SEQUENCE</scope>
    <source>
        <strain evidence="1">Expedition CK06-06</strain>
    </source>
</reference>
<sequence>MALKKKEFRLYKLEEEEGREDFSKSIWMNKDMRENVYSVGCLLRQYQLSTIINQALKIAEANLMSNEKMTDILYGNGRRN</sequence>
<evidence type="ECO:0000313" key="1">
    <source>
        <dbReference type="EMBL" id="GAG91485.1"/>
    </source>
</evidence>
<accession>X1B8S5</accession>
<name>X1B8S5_9ZZZZ</name>
<dbReference type="AlphaFoldDB" id="X1B8S5"/>
<organism evidence="1">
    <name type="scientific">marine sediment metagenome</name>
    <dbReference type="NCBI Taxonomy" id="412755"/>
    <lineage>
        <taxon>unclassified sequences</taxon>
        <taxon>metagenomes</taxon>
        <taxon>ecological metagenomes</taxon>
    </lineage>
</organism>
<dbReference type="EMBL" id="BART01024640">
    <property type="protein sequence ID" value="GAG91485.1"/>
    <property type="molecule type" value="Genomic_DNA"/>
</dbReference>
<feature type="non-terminal residue" evidence="1">
    <location>
        <position position="80"/>
    </location>
</feature>